<keyword evidence="3" id="KW-1185">Reference proteome</keyword>
<proteinExistence type="predicted"/>
<accession>A0A8S0WXT3</accession>
<sequence length="88" mass="10192">MPIISMFYGIIVYMFCERNVQHKKAHIHAEYQGMEIVVALDGEVLAGDIPDKQLKMLLAWMAIHEDELQANWKLLSDGLDYFKIDPLK</sequence>
<dbReference type="AlphaFoldDB" id="A0A8S0WXT3"/>
<dbReference type="KEGG" id="aacx:DEACI_1794"/>
<dbReference type="InterPro" id="IPR025427">
    <property type="entry name" value="DUF4160"/>
</dbReference>
<evidence type="ECO:0000313" key="3">
    <source>
        <dbReference type="Proteomes" id="UP001071230"/>
    </source>
</evidence>
<dbReference type="EMBL" id="LR746496">
    <property type="protein sequence ID" value="CAA7601141.1"/>
    <property type="molecule type" value="Genomic_DNA"/>
</dbReference>
<evidence type="ECO:0000313" key="1">
    <source>
        <dbReference type="EMBL" id="CAA7601141.1"/>
    </source>
</evidence>
<gene>
    <name evidence="1" type="ORF">DEACI_1794</name>
    <name evidence="2" type="ORF">DEACI_3059</name>
</gene>
<reference evidence="2" key="1">
    <citation type="submission" date="2014-11" db="EMBL/GenBank/DDBJ databases">
        <authorList>
            <person name="Hornung B.V."/>
        </authorList>
    </citation>
    <scope>NUCLEOTIDE SEQUENCE</scope>
    <source>
        <strain evidence="2">INE</strain>
    </source>
</reference>
<reference evidence="1" key="2">
    <citation type="submission" date="2020-01" db="EMBL/GenBank/DDBJ databases">
        <authorList>
            <person name="Hornung B."/>
        </authorList>
    </citation>
    <scope>NUCLEOTIDE SEQUENCE</scope>
    <source>
        <strain evidence="1">PacBioINE</strain>
    </source>
</reference>
<evidence type="ECO:0000313" key="2">
    <source>
        <dbReference type="EMBL" id="CEJ08580.1"/>
    </source>
</evidence>
<organism evidence="1">
    <name type="scientific">Acididesulfobacillus acetoxydans</name>
    <dbReference type="NCBI Taxonomy" id="1561005"/>
    <lineage>
        <taxon>Bacteria</taxon>
        <taxon>Bacillati</taxon>
        <taxon>Bacillota</taxon>
        <taxon>Clostridia</taxon>
        <taxon>Eubacteriales</taxon>
        <taxon>Peptococcaceae</taxon>
        <taxon>Acididesulfobacillus</taxon>
    </lineage>
</organism>
<protein>
    <recommendedName>
        <fullName evidence="4">DUF4160 domain-containing protein</fullName>
    </recommendedName>
</protein>
<dbReference type="Pfam" id="PF13711">
    <property type="entry name" value="DUF4160"/>
    <property type="match status" value="1"/>
</dbReference>
<dbReference type="Proteomes" id="UP001071230">
    <property type="component" value="Unassembled WGS sequence"/>
</dbReference>
<evidence type="ECO:0008006" key="4">
    <source>
        <dbReference type="Google" id="ProtNLM"/>
    </source>
</evidence>
<name>A0A8S0WXT3_9FIRM</name>
<dbReference type="Proteomes" id="UP000836597">
    <property type="component" value="Chromosome"/>
</dbReference>
<dbReference type="EMBL" id="CDGJ01000082">
    <property type="protein sequence ID" value="CEJ08580.1"/>
    <property type="molecule type" value="Genomic_DNA"/>
</dbReference>